<feature type="transmembrane region" description="Helical" evidence="5">
    <location>
        <begin position="34"/>
        <end position="50"/>
    </location>
</feature>
<dbReference type="EMBL" id="JAESWA010000023">
    <property type="protein sequence ID" value="MBL4933275.1"/>
    <property type="molecule type" value="Genomic_DNA"/>
</dbReference>
<keyword evidence="7" id="KW-1185">Reference proteome</keyword>
<dbReference type="PANTHER" id="PTHR36116:SF1">
    <property type="entry name" value="UPF0060 MEMBRANE PROTEIN YNFA"/>
    <property type="match status" value="1"/>
</dbReference>
<keyword evidence="2 5" id="KW-0812">Transmembrane</keyword>
<feature type="transmembrane region" description="Helical" evidence="5">
    <location>
        <begin position="62"/>
        <end position="80"/>
    </location>
</feature>
<reference evidence="6" key="1">
    <citation type="submission" date="2021-01" db="EMBL/GenBank/DDBJ databases">
        <title>Genome public.</title>
        <authorList>
            <person name="Liu C."/>
            <person name="Sun Q."/>
        </authorList>
    </citation>
    <scope>NUCLEOTIDE SEQUENCE</scope>
    <source>
        <strain evidence="6">YIM B02565</strain>
    </source>
</reference>
<dbReference type="AlphaFoldDB" id="A0A937FFZ9"/>
<keyword evidence="3 5" id="KW-1133">Transmembrane helix</keyword>
<dbReference type="InterPro" id="IPR037185">
    <property type="entry name" value="EmrE-like"/>
</dbReference>
<evidence type="ECO:0000256" key="3">
    <source>
        <dbReference type="ARBA" id="ARBA00022989"/>
    </source>
</evidence>
<evidence type="ECO:0000256" key="1">
    <source>
        <dbReference type="ARBA" id="ARBA00022475"/>
    </source>
</evidence>
<dbReference type="GO" id="GO:0005886">
    <property type="term" value="C:plasma membrane"/>
    <property type="evidence" value="ECO:0007669"/>
    <property type="project" value="UniProtKB-SubCell"/>
</dbReference>
<dbReference type="PANTHER" id="PTHR36116">
    <property type="entry name" value="UPF0060 MEMBRANE PROTEIN YNFA"/>
    <property type="match status" value="1"/>
</dbReference>
<evidence type="ECO:0000313" key="6">
    <source>
        <dbReference type="EMBL" id="MBL4933275.1"/>
    </source>
</evidence>
<evidence type="ECO:0000256" key="5">
    <source>
        <dbReference type="HAMAP-Rule" id="MF_00010"/>
    </source>
</evidence>
<accession>A0A937FFZ9</accession>
<evidence type="ECO:0000256" key="4">
    <source>
        <dbReference type="ARBA" id="ARBA00023136"/>
    </source>
</evidence>
<comment type="similarity">
    <text evidence="5">Belongs to the UPF0060 family.</text>
</comment>
<comment type="subcellular location">
    <subcellularLocation>
        <location evidence="5">Cell membrane</location>
        <topology evidence="5">Multi-pass membrane protein</topology>
    </subcellularLocation>
</comment>
<dbReference type="SUPFAM" id="SSF103481">
    <property type="entry name" value="Multidrug resistance efflux transporter EmrE"/>
    <property type="match status" value="1"/>
</dbReference>
<feature type="transmembrane region" description="Helical" evidence="5">
    <location>
        <begin position="92"/>
        <end position="109"/>
    </location>
</feature>
<dbReference type="InterPro" id="IPR003844">
    <property type="entry name" value="UPF0060"/>
</dbReference>
<protein>
    <submittedName>
        <fullName evidence="6">YnfA family protein</fullName>
    </submittedName>
</protein>
<gene>
    <name evidence="6" type="ORF">JK634_15780</name>
</gene>
<evidence type="ECO:0000313" key="7">
    <source>
        <dbReference type="Proteomes" id="UP000623681"/>
    </source>
</evidence>
<dbReference type="Proteomes" id="UP000623681">
    <property type="component" value="Unassembled WGS sequence"/>
</dbReference>
<keyword evidence="4 5" id="KW-0472">Membrane</keyword>
<proteinExistence type="inferred from homology"/>
<comment type="caution">
    <text evidence="6">The sequence shown here is derived from an EMBL/GenBank/DDBJ whole genome shotgun (WGS) entry which is preliminary data.</text>
</comment>
<name>A0A937FFZ9_9CLOT</name>
<sequence length="111" mass="12317">MEFLKSIFYFILAGIFEIGGGYLVWLWIREGKSIIYGIMGAIILILYGIIPTLQPPNSNFGRVYATYGGIFIVLSILWGWKVDNIIPDKFDLIGGAIALIGAIIIMYAPRG</sequence>
<dbReference type="HAMAP" id="MF_00010">
    <property type="entry name" value="UPF0060"/>
    <property type="match status" value="1"/>
</dbReference>
<dbReference type="Pfam" id="PF02694">
    <property type="entry name" value="UPF0060"/>
    <property type="match status" value="1"/>
</dbReference>
<dbReference type="NCBIfam" id="NF002586">
    <property type="entry name" value="PRK02237.1"/>
    <property type="match status" value="1"/>
</dbReference>
<evidence type="ECO:0000256" key="2">
    <source>
        <dbReference type="ARBA" id="ARBA00022692"/>
    </source>
</evidence>
<organism evidence="6 7">
    <name type="scientific">Clostridium paridis</name>
    <dbReference type="NCBI Taxonomy" id="2803863"/>
    <lineage>
        <taxon>Bacteria</taxon>
        <taxon>Bacillati</taxon>
        <taxon>Bacillota</taxon>
        <taxon>Clostridia</taxon>
        <taxon>Eubacteriales</taxon>
        <taxon>Clostridiaceae</taxon>
        <taxon>Clostridium</taxon>
    </lineage>
</organism>
<dbReference type="RefSeq" id="WP_202768692.1">
    <property type="nucleotide sequence ID" value="NZ_JAESWA010000023.1"/>
</dbReference>
<keyword evidence="1 5" id="KW-1003">Cell membrane</keyword>
<feature type="transmembrane region" description="Helical" evidence="5">
    <location>
        <begin position="7"/>
        <end position="28"/>
    </location>
</feature>